<dbReference type="RefSeq" id="WP_240711772.1">
    <property type="nucleotide sequence ID" value="NZ_JAKVTV010000001.1"/>
</dbReference>
<dbReference type="Proteomes" id="UP001139226">
    <property type="component" value="Unassembled WGS sequence"/>
</dbReference>
<reference evidence="2" key="1">
    <citation type="submission" date="2022-03" db="EMBL/GenBank/DDBJ databases">
        <title>Gramella crocea sp. nov., isolated from activated sludge of a seafood processing plant.</title>
        <authorList>
            <person name="Zhang X."/>
        </authorList>
    </citation>
    <scope>NUCLEOTIDE SEQUENCE</scope>
    <source>
        <strain evidence="2">YJ019</strain>
    </source>
</reference>
<protein>
    <submittedName>
        <fullName evidence="2">DUF4920 domain-containing protein</fullName>
    </submittedName>
</protein>
<gene>
    <name evidence="2" type="ORF">ML462_00490</name>
</gene>
<feature type="signal peptide" evidence="1">
    <location>
        <begin position="1"/>
        <end position="21"/>
    </location>
</feature>
<dbReference type="AlphaFoldDB" id="A0A9X2A9F9"/>
<sequence length="170" mass="19071">MKKYFYLCLVMLGLFSCKQPADQEQNDLAKLEVPQEKYESFGEQISALNSISAEEMKLKYEALKPGDTIMAKFSTTVNSVCKMKGCWMTLELPGSDEEPMVKFKDYGFFVPKDIEGSSVVVEGIAFIEETSVEDQKHFAKDAGRSKDEIDAIKETKKSTGFLAHGVLIKQ</sequence>
<evidence type="ECO:0000313" key="3">
    <source>
        <dbReference type="Proteomes" id="UP001139226"/>
    </source>
</evidence>
<evidence type="ECO:0000256" key="1">
    <source>
        <dbReference type="SAM" id="SignalP"/>
    </source>
</evidence>
<organism evidence="2 3">
    <name type="scientific">Christiangramia lutea</name>
    <dbReference type="NCBI Taxonomy" id="1607951"/>
    <lineage>
        <taxon>Bacteria</taxon>
        <taxon>Pseudomonadati</taxon>
        <taxon>Bacteroidota</taxon>
        <taxon>Flavobacteriia</taxon>
        <taxon>Flavobacteriales</taxon>
        <taxon>Flavobacteriaceae</taxon>
        <taxon>Christiangramia</taxon>
    </lineage>
</organism>
<dbReference type="PROSITE" id="PS51257">
    <property type="entry name" value="PROKAR_LIPOPROTEIN"/>
    <property type="match status" value="1"/>
</dbReference>
<comment type="caution">
    <text evidence="2">The sequence shown here is derived from an EMBL/GenBank/DDBJ whole genome shotgun (WGS) entry which is preliminary data.</text>
</comment>
<dbReference type="EMBL" id="JAKVTV010000001">
    <property type="protein sequence ID" value="MCH4821637.1"/>
    <property type="molecule type" value="Genomic_DNA"/>
</dbReference>
<proteinExistence type="predicted"/>
<dbReference type="InterPro" id="IPR032577">
    <property type="entry name" value="DUF4920"/>
</dbReference>
<dbReference type="Pfam" id="PF16267">
    <property type="entry name" value="DUF4920"/>
    <property type="match status" value="1"/>
</dbReference>
<accession>A0A9X2A9F9</accession>
<feature type="chain" id="PRO_5040902936" evidence="1">
    <location>
        <begin position="22"/>
        <end position="170"/>
    </location>
</feature>
<name>A0A9X2A9F9_9FLAO</name>
<evidence type="ECO:0000313" key="2">
    <source>
        <dbReference type="EMBL" id="MCH4821637.1"/>
    </source>
</evidence>
<keyword evidence="3" id="KW-1185">Reference proteome</keyword>
<keyword evidence="1" id="KW-0732">Signal</keyword>